<evidence type="ECO:0000313" key="2">
    <source>
        <dbReference type="Proteomes" id="UP000249661"/>
    </source>
</evidence>
<dbReference type="Proteomes" id="UP000249661">
    <property type="component" value="Unassembled WGS sequence"/>
</dbReference>
<proteinExistence type="predicted"/>
<protein>
    <submittedName>
        <fullName evidence="1">Uncharacterized protein</fullName>
    </submittedName>
</protein>
<evidence type="ECO:0000313" key="1">
    <source>
        <dbReference type="EMBL" id="RAH73625.1"/>
    </source>
</evidence>
<reference evidence="1" key="1">
    <citation type="submission" date="2018-02" db="EMBL/GenBank/DDBJ databases">
        <title>The genomes of Aspergillus section Nigri reveals drivers in fungal speciation.</title>
        <authorList>
            <consortium name="DOE Joint Genome Institute"/>
            <person name="Vesth T.C."/>
            <person name="Nybo J."/>
            <person name="Theobald S."/>
            <person name="Brandl J."/>
            <person name="Frisvad J.C."/>
            <person name="Nielsen K.F."/>
            <person name="Lyhne E.K."/>
            <person name="Kogle M.E."/>
            <person name="Kuo A."/>
            <person name="Riley R."/>
            <person name="Clum A."/>
            <person name="Nolan M."/>
            <person name="Lipzen A."/>
            <person name="Salamov A."/>
            <person name="Henrissat B."/>
            <person name="Wiebenga A."/>
            <person name="De vries R.P."/>
            <person name="Grigoriev I.V."/>
            <person name="Mortensen U.H."/>
            <person name="Andersen M.R."/>
            <person name="Baker S.E."/>
        </authorList>
    </citation>
    <scope>NUCLEOTIDE SEQUENCE</scope>
    <source>
        <strain evidence="1">CBS 121060</strain>
    </source>
</reference>
<organism evidence="1 2">
    <name type="scientific">Aspergillus aculeatinus CBS 121060</name>
    <dbReference type="NCBI Taxonomy" id="1448322"/>
    <lineage>
        <taxon>Eukaryota</taxon>
        <taxon>Fungi</taxon>
        <taxon>Dikarya</taxon>
        <taxon>Ascomycota</taxon>
        <taxon>Pezizomycotina</taxon>
        <taxon>Eurotiomycetes</taxon>
        <taxon>Eurotiomycetidae</taxon>
        <taxon>Eurotiales</taxon>
        <taxon>Aspergillaceae</taxon>
        <taxon>Aspergillus</taxon>
        <taxon>Aspergillus subgen. Circumdati</taxon>
    </lineage>
</organism>
<keyword evidence="2" id="KW-1185">Reference proteome</keyword>
<dbReference type="EMBL" id="KZ824938">
    <property type="protein sequence ID" value="RAH73625.1"/>
    <property type="molecule type" value="Genomic_DNA"/>
</dbReference>
<gene>
    <name evidence="1" type="ORF">BO66DRAFT_201460</name>
</gene>
<name>A0ACD1HJ58_9EURO</name>
<sequence>MPVSSSPCAFVSFFFFFFFFFLVRRVILSVWLTKVTLLARCSDLNILVLNEGFYHGDVWLGLKYLPILRTTRYCPHFPRLLNILTITKSGGGGGGFQHG</sequence>
<accession>A0ACD1HJ58</accession>